<dbReference type="HAMAP" id="MF_00272">
    <property type="entry name" value="GcvH"/>
    <property type="match status" value="1"/>
</dbReference>
<dbReference type="InterPro" id="IPR011053">
    <property type="entry name" value="Single_hybrid_motif"/>
</dbReference>
<dbReference type="CDD" id="cd06848">
    <property type="entry name" value="GCS_H"/>
    <property type="match status" value="1"/>
</dbReference>
<dbReference type="GO" id="GO:0005960">
    <property type="term" value="C:glycine cleavage complex"/>
    <property type="evidence" value="ECO:0007669"/>
    <property type="project" value="InterPro"/>
</dbReference>
<dbReference type="PANTHER" id="PTHR11715">
    <property type="entry name" value="GLYCINE CLEAVAGE SYSTEM H PROTEIN"/>
    <property type="match status" value="1"/>
</dbReference>
<dbReference type="PANTHER" id="PTHR11715:SF3">
    <property type="entry name" value="GLYCINE CLEAVAGE SYSTEM H PROTEIN-RELATED"/>
    <property type="match status" value="1"/>
</dbReference>
<name>X1APJ1_9ZZZZ</name>
<dbReference type="GO" id="GO:0005829">
    <property type="term" value="C:cytosol"/>
    <property type="evidence" value="ECO:0007669"/>
    <property type="project" value="TreeGrafter"/>
</dbReference>
<dbReference type="AlphaFoldDB" id="X1APJ1"/>
<dbReference type="EMBL" id="BART01018000">
    <property type="protein sequence ID" value="GAG84659.1"/>
    <property type="molecule type" value="Genomic_DNA"/>
</dbReference>
<reference evidence="2" key="1">
    <citation type="journal article" date="2014" name="Front. Microbiol.">
        <title>High frequency of phylogenetically diverse reductive dehalogenase-homologous genes in deep subseafloor sedimentary metagenomes.</title>
        <authorList>
            <person name="Kawai M."/>
            <person name="Futagami T."/>
            <person name="Toyoda A."/>
            <person name="Takaki Y."/>
            <person name="Nishi S."/>
            <person name="Hori S."/>
            <person name="Arai W."/>
            <person name="Tsubouchi T."/>
            <person name="Morono Y."/>
            <person name="Uchiyama I."/>
            <person name="Ito T."/>
            <person name="Fujiyama A."/>
            <person name="Inagaki F."/>
            <person name="Takami H."/>
        </authorList>
    </citation>
    <scope>NUCLEOTIDE SEQUENCE</scope>
    <source>
        <strain evidence="2">Expedition CK06-06</strain>
    </source>
</reference>
<organism evidence="2">
    <name type="scientific">marine sediment metagenome</name>
    <dbReference type="NCBI Taxonomy" id="412755"/>
    <lineage>
        <taxon>unclassified sequences</taxon>
        <taxon>metagenomes</taxon>
        <taxon>ecological metagenomes</taxon>
    </lineage>
</organism>
<dbReference type="PROSITE" id="PS50968">
    <property type="entry name" value="BIOTINYL_LIPOYL"/>
    <property type="match status" value="1"/>
</dbReference>
<feature type="domain" description="Lipoyl-binding" evidence="1">
    <location>
        <begin position="32"/>
        <end position="120"/>
    </location>
</feature>
<evidence type="ECO:0000259" key="1">
    <source>
        <dbReference type="PROSITE" id="PS50968"/>
    </source>
</evidence>
<comment type="caution">
    <text evidence="2">The sequence shown here is derived from an EMBL/GenBank/DDBJ whole genome shotgun (WGS) entry which is preliminary data.</text>
</comment>
<dbReference type="Pfam" id="PF01597">
    <property type="entry name" value="GCV_H"/>
    <property type="match status" value="1"/>
</dbReference>
<gene>
    <name evidence="2" type="ORF">S01H4_34075</name>
</gene>
<sequence>MVKATINDKELDFPDDLLYSKAHQWAKIDGNIVSVGITSYAADQLGEITFVDVEGVEGAEVSQDVDGSGDPVDCTVESQKGVGDIFCPISGKVVEVNPDLMDEPEKVNEDPYAAWLFKVESSNLDAEKGNLISAADYVASIQ</sequence>
<dbReference type="InterPro" id="IPR002930">
    <property type="entry name" value="GCV_H"/>
</dbReference>
<dbReference type="SUPFAM" id="SSF51230">
    <property type="entry name" value="Single hybrid motif"/>
    <property type="match status" value="1"/>
</dbReference>
<accession>X1APJ1</accession>
<dbReference type="GO" id="GO:0019464">
    <property type="term" value="P:glycine decarboxylation via glycine cleavage system"/>
    <property type="evidence" value="ECO:0007669"/>
    <property type="project" value="InterPro"/>
</dbReference>
<dbReference type="Gene3D" id="2.40.50.100">
    <property type="match status" value="1"/>
</dbReference>
<proteinExistence type="inferred from homology"/>
<dbReference type="NCBIfam" id="NF002270">
    <property type="entry name" value="PRK01202.1"/>
    <property type="match status" value="1"/>
</dbReference>
<dbReference type="InterPro" id="IPR000089">
    <property type="entry name" value="Biotin_lipoyl"/>
</dbReference>
<dbReference type="GO" id="GO:0009249">
    <property type="term" value="P:protein lipoylation"/>
    <property type="evidence" value="ECO:0007669"/>
    <property type="project" value="TreeGrafter"/>
</dbReference>
<dbReference type="InterPro" id="IPR033753">
    <property type="entry name" value="GCV_H/Fam206"/>
</dbReference>
<protein>
    <recommendedName>
        <fullName evidence="1">Lipoyl-binding domain-containing protein</fullName>
    </recommendedName>
</protein>
<evidence type="ECO:0000313" key="2">
    <source>
        <dbReference type="EMBL" id="GAG84659.1"/>
    </source>
</evidence>